<dbReference type="AlphaFoldDB" id="A0A5K7SDK0"/>
<evidence type="ECO:0000259" key="8">
    <source>
        <dbReference type="PROSITE" id="PS50846"/>
    </source>
</evidence>
<dbReference type="InterPro" id="IPR005524">
    <property type="entry name" value="DUF318"/>
</dbReference>
<feature type="transmembrane region" description="Helical" evidence="7">
    <location>
        <begin position="266"/>
        <end position="286"/>
    </location>
</feature>
<evidence type="ECO:0000256" key="7">
    <source>
        <dbReference type="SAM" id="Phobius"/>
    </source>
</evidence>
<dbReference type="InterPro" id="IPR006121">
    <property type="entry name" value="HMA_dom"/>
</dbReference>
<dbReference type="KEGG" id="anf:AQPE_3869"/>
<evidence type="ECO:0000256" key="3">
    <source>
        <dbReference type="ARBA" id="ARBA00022475"/>
    </source>
</evidence>
<dbReference type="GO" id="GO:0046872">
    <property type="term" value="F:metal ion binding"/>
    <property type="evidence" value="ECO:0007669"/>
    <property type="project" value="InterPro"/>
</dbReference>
<evidence type="ECO:0000256" key="4">
    <source>
        <dbReference type="ARBA" id="ARBA00022692"/>
    </source>
</evidence>
<dbReference type="Pfam" id="PF03773">
    <property type="entry name" value="ArsP_1"/>
    <property type="match status" value="1"/>
</dbReference>
<accession>A0A5K7SDK0</accession>
<evidence type="ECO:0000256" key="1">
    <source>
        <dbReference type="ARBA" id="ARBA00004651"/>
    </source>
</evidence>
<comment type="subcellular location">
    <subcellularLocation>
        <location evidence="1">Cell membrane</location>
        <topology evidence="1">Multi-pass membrane protein</topology>
    </subcellularLocation>
</comment>
<keyword evidence="5 7" id="KW-1133">Transmembrane helix</keyword>
<dbReference type="NCBIfam" id="NF033936">
    <property type="entry name" value="CuZnOut_SO0444"/>
    <property type="match status" value="1"/>
</dbReference>
<feature type="transmembrane region" description="Helical" evidence="7">
    <location>
        <begin position="115"/>
        <end position="136"/>
    </location>
</feature>
<dbReference type="GO" id="GO:0005886">
    <property type="term" value="C:plasma membrane"/>
    <property type="evidence" value="ECO:0007669"/>
    <property type="project" value="UniProtKB-SubCell"/>
</dbReference>
<dbReference type="InterPro" id="IPR036163">
    <property type="entry name" value="HMA_dom_sf"/>
</dbReference>
<evidence type="ECO:0000256" key="2">
    <source>
        <dbReference type="ARBA" id="ARBA00006386"/>
    </source>
</evidence>
<dbReference type="InterPro" id="IPR052923">
    <property type="entry name" value="UPF0718"/>
</dbReference>
<comment type="similarity">
    <text evidence="2">Belongs to the UPF0718 family.</text>
</comment>
<sequence length="441" mass="48013">MDFVIKYFSELAYLFNEMAPWLLFGLVFAGLLKVYFPQKHIDKYLGKPDFRSTVNASLLGVPLPLCSCGVIPTAISFYKNGASKGATNSFLISTPQTGVDSIFATYSMLGWPFAILRPLVAFTTGIMGGALTNLLIKEKPTPKPIVNPMFAGLKMDIPNSKKTSAACDDNSCGCHTPPKEEGHSLIKAANYAFVELLQDISKWLIIGFLAATLISVLLPDDFFSMFQGYGFIEILVVLAASIPLYVCATGSIPIAAVLLMKGVSPGAALVFMMAGPATNVATITVLGKTMGKKSLFIYLGSIMGGAVFFGMLTNLLIPADFFLSKMNHLMAHGEAHQMLPKWIGITSSLVLVVSIIAGYFIERIQKNKKMTLETFKTIRVEGMTCSHCEASINRNLSKMEGIEEVVADKNTSQVKIRGSKINFPEIERIVTDLGYQYKGEV</sequence>
<evidence type="ECO:0000313" key="10">
    <source>
        <dbReference type="Proteomes" id="UP001193389"/>
    </source>
</evidence>
<gene>
    <name evidence="9" type="ORF">AQPE_3869</name>
</gene>
<dbReference type="PANTHER" id="PTHR34184:SF4">
    <property type="entry name" value="UPF0718 PROTEIN YCGR"/>
    <property type="match status" value="1"/>
</dbReference>
<feature type="transmembrane region" description="Helical" evidence="7">
    <location>
        <begin position="339"/>
        <end position="361"/>
    </location>
</feature>
<dbReference type="SUPFAM" id="SSF55008">
    <property type="entry name" value="HMA, heavy metal-associated domain"/>
    <property type="match status" value="1"/>
</dbReference>
<proteinExistence type="inferred from homology"/>
<feature type="transmembrane region" description="Helical" evidence="7">
    <location>
        <begin position="295"/>
        <end position="319"/>
    </location>
</feature>
<feature type="transmembrane region" description="Helical" evidence="7">
    <location>
        <begin position="18"/>
        <end position="36"/>
    </location>
</feature>
<dbReference type="PANTHER" id="PTHR34184">
    <property type="entry name" value="UPF0718 PROTEIN YCGR"/>
    <property type="match status" value="1"/>
</dbReference>
<dbReference type="EMBL" id="AP018694">
    <property type="protein sequence ID" value="BBE19681.1"/>
    <property type="molecule type" value="Genomic_DNA"/>
</dbReference>
<name>A0A5K7SDK0_9BACT</name>
<organism evidence="9 10">
    <name type="scientific">Aquipluma nitroreducens</name>
    <dbReference type="NCBI Taxonomy" id="2010828"/>
    <lineage>
        <taxon>Bacteria</taxon>
        <taxon>Pseudomonadati</taxon>
        <taxon>Bacteroidota</taxon>
        <taxon>Bacteroidia</taxon>
        <taxon>Marinilabiliales</taxon>
        <taxon>Prolixibacteraceae</taxon>
        <taxon>Aquipluma</taxon>
    </lineage>
</organism>
<keyword evidence="4 7" id="KW-0812">Transmembrane</keyword>
<feature type="transmembrane region" description="Helical" evidence="7">
    <location>
        <begin position="230"/>
        <end position="260"/>
    </location>
</feature>
<dbReference type="Pfam" id="PF00403">
    <property type="entry name" value="HMA"/>
    <property type="match status" value="1"/>
</dbReference>
<evidence type="ECO:0000256" key="5">
    <source>
        <dbReference type="ARBA" id="ARBA00022989"/>
    </source>
</evidence>
<feature type="domain" description="HMA" evidence="8">
    <location>
        <begin position="374"/>
        <end position="438"/>
    </location>
</feature>
<evidence type="ECO:0000256" key="6">
    <source>
        <dbReference type="ARBA" id="ARBA00023136"/>
    </source>
</evidence>
<reference evidence="9" key="1">
    <citation type="journal article" date="2020" name="Int. J. Syst. Evol. Microbiol.">
        <title>Aquipluma nitroreducens gen. nov. sp. nov., a novel facultatively anaerobic bacterium isolated from a freshwater lake.</title>
        <authorList>
            <person name="Watanabe M."/>
            <person name="Kojima H."/>
            <person name="Fukui M."/>
        </authorList>
    </citation>
    <scope>NUCLEOTIDE SEQUENCE</scope>
    <source>
        <strain evidence="9">MeG22</strain>
    </source>
</reference>
<keyword evidence="3" id="KW-1003">Cell membrane</keyword>
<evidence type="ECO:0000313" key="9">
    <source>
        <dbReference type="EMBL" id="BBE19681.1"/>
    </source>
</evidence>
<dbReference type="PROSITE" id="PS50846">
    <property type="entry name" value="HMA_2"/>
    <property type="match status" value="1"/>
</dbReference>
<keyword evidence="10" id="KW-1185">Reference proteome</keyword>
<dbReference type="Gene3D" id="3.30.70.100">
    <property type="match status" value="1"/>
</dbReference>
<dbReference type="Proteomes" id="UP001193389">
    <property type="component" value="Chromosome"/>
</dbReference>
<keyword evidence="6 7" id="KW-0472">Membrane</keyword>
<protein>
    <submittedName>
        <fullName evidence="9">Transporter</fullName>
    </submittedName>
</protein>
<dbReference type="CDD" id="cd00371">
    <property type="entry name" value="HMA"/>
    <property type="match status" value="1"/>
</dbReference>